<gene>
    <name evidence="1" type="ORF">D4764_04G0016070</name>
</gene>
<organism evidence="1 2">
    <name type="scientific">Takifugu flavidus</name>
    <name type="common">sansaifugu</name>
    <dbReference type="NCBI Taxonomy" id="433684"/>
    <lineage>
        <taxon>Eukaryota</taxon>
        <taxon>Metazoa</taxon>
        <taxon>Chordata</taxon>
        <taxon>Craniata</taxon>
        <taxon>Vertebrata</taxon>
        <taxon>Euteleostomi</taxon>
        <taxon>Actinopterygii</taxon>
        <taxon>Neopterygii</taxon>
        <taxon>Teleostei</taxon>
        <taxon>Neoteleostei</taxon>
        <taxon>Acanthomorphata</taxon>
        <taxon>Eupercaria</taxon>
        <taxon>Tetraodontiformes</taxon>
        <taxon>Tetradontoidea</taxon>
        <taxon>Tetraodontidae</taxon>
        <taxon>Takifugu</taxon>
    </lineage>
</organism>
<proteinExistence type="predicted"/>
<feature type="non-terminal residue" evidence="1">
    <location>
        <position position="60"/>
    </location>
</feature>
<dbReference type="AlphaFoldDB" id="A0A5C6NAM5"/>
<evidence type="ECO:0000313" key="2">
    <source>
        <dbReference type="Proteomes" id="UP000324091"/>
    </source>
</evidence>
<accession>A0A5C6NAM5</accession>
<evidence type="ECO:0000313" key="1">
    <source>
        <dbReference type="EMBL" id="TWW62960.1"/>
    </source>
</evidence>
<dbReference type="EMBL" id="RHFK02000017">
    <property type="protein sequence ID" value="TWW62960.1"/>
    <property type="molecule type" value="Genomic_DNA"/>
</dbReference>
<keyword evidence="2" id="KW-1185">Reference proteome</keyword>
<dbReference type="Proteomes" id="UP000324091">
    <property type="component" value="Chromosome 4"/>
</dbReference>
<name>A0A5C6NAM5_9TELE</name>
<comment type="caution">
    <text evidence="1">The sequence shown here is derived from an EMBL/GenBank/DDBJ whole genome shotgun (WGS) entry which is preliminary data.</text>
</comment>
<reference evidence="1 2" key="1">
    <citation type="submission" date="2019-04" db="EMBL/GenBank/DDBJ databases">
        <title>Chromosome genome assembly for Takifugu flavidus.</title>
        <authorList>
            <person name="Xiao S."/>
        </authorList>
    </citation>
    <scope>NUCLEOTIDE SEQUENCE [LARGE SCALE GENOMIC DNA]</scope>
    <source>
        <strain evidence="1">HTHZ2018</strain>
        <tissue evidence="1">Muscle</tissue>
    </source>
</reference>
<sequence length="60" mass="6502">MHRSVGCHPVSVPHPQTFAHPTQTLAHPTQTLATLRDFAHPTQNKSPNQLGLAIQISGDI</sequence>
<protein>
    <submittedName>
        <fullName evidence="1">Uncharacterized protein</fullName>
    </submittedName>
</protein>